<keyword evidence="1" id="KW-0732">Signal</keyword>
<proteinExistence type="predicted"/>
<organism evidence="3 4">
    <name type="scientific">Thalassotalea euphylliae</name>
    <dbReference type="NCBI Taxonomy" id="1655234"/>
    <lineage>
        <taxon>Bacteria</taxon>
        <taxon>Pseudomonadati</taxon>
        <taxon>Pseudomonadota</taxon>
        <taxon>Gammaproteobacteria</taxon>
        <taxon>Alteromonadales</taxon>
        <taxon>Colwelliaceae</taxon>
        <taxon>Thalassotalea</taxon>
    </lineage>
</organism>
<gene>
    <name evidence="3" type="ORF">DXX94_06650</name>
</gene>
<dbReference type="Pfam" id="PF09423">
    <property type="entry name" value="PhoD"/>
    <property type="match status" value="1"/>
</dbReference>
<dbReference type="AlphaFoldDB" id="A0A3E0U0C8"/>
<evidence type="ECO:0000259" key="2">
    <source>
        <dbReference type="Pfam" id="PF09423"/>
    </source>
</evidence>
<name>A0A3E0U0C8_9GAMM</name>
<evidence type="ECO:0000256" key="1">
    <source>
        <dbReference type="SAM" id="SignalP"/>
    </source>
</evidence>
<dbReference type="Proteomes" id="UP000256899">
    <property type="component" value="Unassembled WGS sequence"/>
</dbReference>
<feature type="signal peptide" evidence="1">
    <location>
        <begin position="1"/>
        <end position="27"/>
    </location>
</feature>
<dbReference type="CDD" id="cd07389">
    <property type="entry name" value="MPP_PhoD"/>
    <property type="match status" value="1"/>
</dbReference>
<evidence type="ECO:0000313" key="3">
    <source>
        <dbReference type="EMBL" id="REL30411.1"/>
    </source>
</evidence>
<feature type="domain" description="PhoD-like phosphatase metallophosphatase" evidence="2">
    <location>
        <begin position="63"/>
        <end position="328"/>
    </location>
</feature>
<accession>A0A3E0U0C8</accession>
<dbReference type="InterPro" id="IPR018946">
    <property type="entry name" value="PhoD-like_MPP"/>
</dbReference>
<dbReference type="EMBL" id="QUOT01000001">
    <property type="protein sequence ID" value="REL30411.1"/>
    <property type="molecule type" value="Genomic_DNA"/>
</dbReference>
<feature type="chain" id="PRO_5017788275" evidence="1">
    <location>
        <begin position="28"/>
        <end position="383"/>
    </location>
</feature>
<evidence type="ECO:0000313" key="4">
    <source>
        <dbReference type="Proteomes" id="UP000256899"/>
    </source>
</evidence>
<dbReference type="InterPro" id="IPR029052">
    <property type="entry name" value="Metallo-depent_PP-like"/>
</dbReference>
<reference evidence="4" key="1">
    <citation type="submission" date="2018-08" db="EMBL/GenBank/DDBJ databases">
        <title>Thalassotalea euphylliae genome.</title>
        <authorList>
            <person name="Summers S."/>
            <person name="Rice S.A."/>
            <person name="Freckelton M.L."/>
            <person name="Nedved B.T."/>
            <person name="Hadfield M.G."/>
        </authorList>
    </citation>
    <scope>NUCLEOTIDE SEQUENCE [LARGE SCALE GENOMIC DNA]</scope>
    <source>
        <strain evidence="4">H3</strain>
    </source>
</reference>
<dbReference type="RefSeq" id="WP_116014694.1">
    <property type="nucleotide sequence ID" value="NZ_QUOT01000001.1"/>
</dbReference>
<comment type="caution">
    <text evidence="3">The sequence shown here is derived from an EMBL/GenBank/DDBJ whole genome shotgun (WGS) entry which is preliminary data.</text>
</comment>
<dbReference type="SUPFAM" id="SSF56300">
    <property type="entry name" value="Metallo-dependent phosphatases"/>
    <property type="match status" value="1"/>
</dbReference>
<keyword evidence="4" id="KW-1185">Reference proteome</keyword>
<dbReference type="InterPro" id="IPR038607">
    <property type="entry name" value="PhoD-like_sf"/>
</dbReference>
<dbReference type="Gene3D" id="3.60.21.70">
    <property type="entry name" value="PhoD-like phosphatase"/>
    <property type="match status" value="1"/>
</dbReference>
<dbReference type="PANTHER" id="PTHR33987:SF1">
    <property type="entry name" value="CALCINEURIN-LIKE METALLO-PHOSPHOESTERASE SUPERFAMILY PROTEIN"/>
    <property type="match status" value="1"/>
</dbReference>
<protein>
    <submittedName>
        <fullName evidence="3">Alkaline phosphatase family protein</fullName>
    </submittedName>
</protein>
<dbReference type="PANTHER" id="PTHR33987">
    <property type="entry name" value="CALCINEURIN-LIKE METALLO-PHOSPHOESTERASE SUPERFAMILY PROTEIN"/>
    <property type="match status" value="1"/>
</dbReference>
<sequence>MKNISQLMTKSLTTALLAAFLSVSVNAIALGDSADRKTAEIDNKIPTAKPLSKIYFGSCGKQYKPMPIFDAIVADQPELFVFLGDNIYGDTEDMSELQHKYDTLGEHPGFKKLKATTPLIAIWDDHDYGENDAGKEYPQKEASRKIMLDFWQEPKDSPRYHRDGIYSSYIYGEDGYGESGKTVHIIMPDLRWNRDELHQVGKFSYATKRMPKNLGPYEVSPVKGASMLGERQWQWLESELKKPATVKIIASSLQLLPEFTGWESWANFPSDRNRLLNFIKQEKIPGVIMISGDTHWGEISKVTEHGMYPLWEVTSSGLSEKWKDVSPNKHRQGQYTHDVNYGFIEIDWNKTDPEIVFGLKQVDGQVFSQHQVKLSQLSFAESR</sequence>